<feature type="chain" id="PRO_5045471463" evidence="2">
    <location>
        <begin position="19"/>
        <end position="677"/>
    </location>
</feature>
<organism evidence="3 4">
    <name type="scientific">Orchesella dallaii</name>
    <dbReference type="NCBI Taxonomy" id="48710"/>
    <lineage>
        <taxon>Eukaryota</taxon>
        <taxon>Metazoa</taxon>
        <taxon>Ecdysozoa</taxon>
        <taxon>Arthropoda</taxon>
        <taxon>Hexapoda</taxon>
        <taxon>Collembola</taxon>
        <taxon>Entomobryomorpha</taxon>
        <taxon>Entomobryoidea</taxon>
        <taxon>Orchesellidae</taxon>
        <taxon>Orchesellinae</taxon>
        <taxon>Orchesella</taxon>
    </lineage>
</organism>
<evidence type="ECO:0000313" key="4">
    <source>
        <dbReference type="Proteomes" id="UP001642540"/>
    </source>
</evidence>
<keyword evidence="4" id="KW-1185">Reference proteome</keyword>
<comment type="caution">
    <text evidence="3">The sequence shown here is derived from an EMBL/GenBank/DDBJ whole genome shotgun (WGS) entry which is preliminary data.</text>
</comment>
<protein>
    <submittedName>
        <fullName evidence="3">Uncharacterized protein</fullName>
    </submittedName>
</protein>
<proteinExistence type="predicted"/>
<accession>A0ABP1PKM6</accession>
<feature type="signal peptide" evidence="2">
    <location>
        <begin position="1"/>
        <end position="18"/>
    </location>
</feature>
<feature type="transmembrane region" description="Helical" evidence="1">
    <location>
        <begin position="359"/>
        <end position="380"/>
    </location>
</feature>
<name>A0ABP1PKM6_9HEXA</name>
<feature type="transmembrane region" description="Helical" evidence="1">
    <location>
        <begin position="401"/>
        <end position="417"/>
    </location>
</feature>
<keyword evidence="1" id="KW-1133">Transmembrane helix</keyword>
<feature type="transmembrane region" description="Helical" evidence="1">
    <location>
        <begin position="614"/>
        <end position="639"/>
    </location>
</feature>
<keyword evidence="1" id="KW-0472">Membrane</keyword>
<evidence type="ECO:0000256" key="2">
    <source>
        <dbReference type="SAM" id="SignalP"/>
    </source>
</evidence>
<dbReference type="Proteomes" id="UP001642540">
    <property type="component" value="Unassembled WGS sequence"/>
</dbReference>
<evidence type="ECO:0000256" key="1">
    <source>
        <dbReference type="SAM" id="Phobius"/>
    </source>
</evidence>
<gene>
    <name evidence="3" type="ORF">ODALV1_LOCUS46</name>
</gene>
<evidence type="ECO:0000313" key="3">
    <source>
        <dbReference type="EMBL" id="CAL8067964.1"/>
    </source>
</evidence>
<keyword evidence="2" id="KW-0732">Signal</keyword>
<reference evidence="3 4" key="1">
    <citation type="submission" date="2024-08" db="EMBL/GenBank/DDBJ databases">
        <authorList>
            <person name="Cucini C."/>
            <person name="Frati F."/>
        </authorList>
    </citation>
    <scope>NUCLEOTIDE SEQUENCE [LARGE SCALE GENOMIC DNA]</scope>
</reference>
<dbReference type="EMBL" id="CAXLJM020000001">
    <property type="protein sequence ID" value="CAL8067964.1"/>
    <property type="molecule type" value="Genomic_DNA"/>
</dbReference>
<sequence>MVSHCLLLILLTFHVGNSSNFPVKIDNDCFVNFVFENEEYTEYPQELQISELHIVLQSKESRTLSYGVHEVANLSFSFDIEEIVFFDQLSISDGYFRFHSKYRQVCNLFLILATTFNTTITAITNSGFGTSEDALFIVIPPDGNENTNAQGFSTELKSLEWETKNAFYANLAFVSFESSKFLSKVAISVYCYRCPDSLGNLHDLEIDTTITLSTIVSQCKQWNRNGYQHTVYVHTTFNVSEEKSAPLHQPILNGRDNFYKSISYHYMADHLNFVILSKEMNMTIDPIIRQFNVEQESEVYWHLSVKEIMGSNLILRNVLPVTRGTFTLVNQINIRAMYCMRSSELVKITWDIYLRVLDFPTWVCIGMILLGYALIYKNVLKALDLIWIMFDMEFWYRHPRKILGFYLIGAVFLPWAYDGGMSTDFVNLESPKGFNKLYQSGYRLWVTQVKDFRKSTNLMPEYTKKAFLNGKNVKYVSDLFYNLDDIQFPTVPNKKVMVMAEKKLLLPIGLEAMFIFPSLVHALSVKELAVVETDFVCGTIEMSSRYEFLLASVYQLQGHMSNHLLLLMSISQEAGLGIYYHNLIIFRKSIVSKLKIEDVSSALSSSTLAVRTPLGAVCLAYVLLNLTLLISNLVWRCFVNWARLMHRLRNILANIISLYHRLCHRTTSVQRLEEITE</sequence>
<keyword evidence="1" id="KW-0812">Transmembrane</keyword>